<keyword evidence="2" id="KW-0255">Endonuclease</keyword>
<keyword evidence="3" id="KW-1185">Reference proteome</keyword>
<evidence type="ECO:0000313" key="3">
    <source>
        <dbReference type="Proteomes" id="UP000198407"/>
    </source>
</evidence>
<name>A0A239C7C7_9PSED</name>
<accession>A0A239C7C7</accession>
<protein>
    <submittedName>
        <fullName evidence="2">TnsA endonuclease N terminal</fullName>
    </submittedName>
</protein>
<proteinExistence type="predicted"/>
<evidence type="ECO:0000259" key="1">
    <source>
        <dbReference type="Pfam" id="PF08722"/>
    </source>
</evidence>
<organism evidence="2 3">
    <name type="scientific">Pseudomonas japonica</name>
    <dbReference type="NCBI Taxonomy" id="256466"/>
    <lineage>
        <taxon>Bacteria</taxon>
        <taxon>Pseudomonadati</taxon>
        <taxon>Pseudomonadota</taxon>
        <taxon>Gammaproteobacteria</taxon>
        <taxon>Pseudomonadales</taxon>
        <taxon>Pseudomonadaceae</taxon>
        <taxon>Pseudomonas</taxon>
    </lineage>
</organism>
<dbReference type="Proteomes" id="UP000198407">
    <property type="component" value="Unassembled WGS sequence"/>
</dbReference>
<sequence>MAFESALERDFLRRMDFRLDVLHAISQPVTLDFVARNGKAYTYTPDYLVRFHSHTGRRPMLVEVKPEEKWRKYWREWLPKWKAAWRYARQQGWDFHIYDESRIRGQSLKNIQTLERYRYADYAQVDLDAIVRTVALKGFASVDYLTALHFQGDEALGQSHVLHLIATRQLDCDISGTLSGSLQVELAQ</sequence>
<dbReference type="AlphaFoldDB" id="A0A239C7C7"/>
<dbReference type="GO" id="GO:0004519">
    <property type="term" value="F:endonuclease activity"/>
    <property type="evidence" value="ECO:0007669"/>
    <property type="project" value="UniProtKB-KW"/>
</dbReference>
<feature type="domain" description="TnsA endonuclease N-terminal" evidence="1">
    <location>
        <begin position="20"/>
        <end position="100"/>
    </location>
</feature>
<evidence type="ECO:0000313" key="2">
    <source>
        <dbReference type="EMBL" id="SNS15568.1"/>
    </source>
</evidence>
<keyword evidence="2" id="KW-0540">Nuclease</keyword>
<dbReference type="InterPro" id="IPR014833">
    <property type="entry name" value="TnsA_N"/>
</dbReference>
<dbReference type="RefSeq" id="WP_346426406.1">
    <property type="nucleotide sequence ID" value="NZ_FZOL01000004.1"/>
</dbReference>
<dbReference type="EMBL" id="FZOL01000004">
    <property type="protein sequence ID" value="SNS15568.1"/>
    <property type="molecule type" value="Genomic_DNA"/>
</dbReference>
<gene>
    <name evidence="2" type="ORF">SAMN05444352_10419</name>
</gene>
<keyword evidence="2" id="KW-0378">Hydrolase</keyword>
<dbReference type="Pfam" id="PF08722">
    <property type="entry name" value="Tn7_TnsA-like_N"/>
    <property type="match status" value="1"/>
</dbReference>
<dbReference type="STRING" id="1215104.GCA_000730585_05015"/>
<reference evidence="3" key="1">
    <citation type="submission" date="2017-06" db="EMBL/GenBank/DDBJ databases">
        <authorList>
            <person name="Varghese N."/>
            <person name="Submissions S."/>
        </authorList>
    </citation>
    <scope>NUCLEOTIDE SEQUENCE [LARGE SCALE GENOMIC DNA]</scope>
    <source>
        <strain evidence="3">DSM 22348</strain>
    </source>
</reference>